<evidence type="ECO:0000313" key="1">
    <source>
        <dbReference type="EMBL" id="MCW0953491.1"/>
    </source>
</evidence>
<proteinExistence type="predicted"/>
<gene>
    <name evidence="1" type="ORF">OIT44_05330</name>
</gene>
<name>A0ABT3E4Z9_9LACO</name>
<dbReference type="RefSeq" id="WP_264336098.1">
    <property type="nucleotide sequence ID" value="NZ_JAOZFE010000005.1"/>
</dbReference>
<reference evidence="1 2" key="1">
    <citation type="submission" date="2022-10" db="EMBL/GenBank/DDBJ databases">
        <title>Weissella fermenti sp. nov., isolated from fermented cabbage.</title>
        <authorList>
            <person name="Lee J.K."/>
            <person name="Baek J.H."/>
            <person name="Choi D.G."/>
            <person name="Kim J.M."/>
            <person name="Jeon C.O."/>
        </authorList>
    </citation>
    <scope>NUCLEOTIDE SEQUENCE [LARGE SCALE GENOMIC DNA]</scope>
    <source>
        <strain evidence="1 2">KACC 18534</strain>
    </source>
</reference>
<comment type="caution">
    <text evidence="1">The sequence shown here is derived from an EMBL/GenBank/DDBJ whole genome shotgun (WGS) entry which is preliminary data.</text>
</comment>
<dbReference type="Proteomes" id="UP001526225">
    <property type="component" value="Unassembled WGS sequence"/>
</dbReference>
<organism evidence="1 2">
    <name type="scientific">Weissella ceti</name>
    <dbReference type="NCBI Taxonomy" id="759620"/>
    <lineage>
        <taxon>Bacteria</taxon>
        <taxon>Bacillati</taxon>
        <taxon>Bacillota</taxon>
        <taxon>Bacilli</taxon>
        <taxon>Lactobacillales</taxon>
        <taxon>Lactobacillaceae</taxon>
        <taxon>Weissella</taxon>
    </lineage>
</organism>
<sequence>MYSNFGKITPEIILSGVSPATGNVTSNVKEVNFDGVELKQERNKNLLYLANVDAPDSMKNPPLFALGLFIIDGDQVTYKLQGERLSWSNEEADKMRAQGITEYEDMRAKVQDEKAQVKGTASLQNLYNQYKDDPKFEQMKNKVK</sequence>
<protein>
    <submittedName>
        <fullName evidence="1">Uncharacterized protein</fullName>
    </submittedName>
</protein>
<dbReference type="EMBL" id="JAOZFE010000005">
    <property type="protein sequence ID" value="MCW0953491.1"/>
    <property type="molecule type" value="Genomic_DNA"/>
</dbReference>
<keyword evidence="2" id="KW-1185">Reference proteome</keyword>
<accession>A0ABT3E4Z9</accession>
<evidence type="ECO:0000313" key="2">
    <source>
        <dbReference type="Proteomes" id="UP001526225"/>
    </source>
</evidence>